<dbReference type="AlphaFoldDB" id="A0A2P7MQX5"/>
<dbReference type="Proteomes" id="UP000243002">
    <property type="component" value="Unassembled WGS sequence"/>
</dbReference>
<sequence>MSTQLTLQAPLALPPDQVPGYLERLWNQELGSPPGAATFTLVVWEGSWLEQQLVRCGRLDGPITGLLNETVLEAARAAAVSCGLPLSTAPMDPKLAWAIGQLGGNHHAEDQRGQFVEGAISAHMPRRLITLAPTLDGGQPLETLVAAYCPLPEEGAGGSACGDVVVLRGGTGALRQNLDLVQPLIAPDLPCWVWWNSSLDEAPEVMAALATGARRLVVDSSLGDPRRCLDLLVDRIDAGQPINDLNWLRLRSWRESLAMVFDPPSRRDALNHVVQLDLDVEGSNPVKGLLLAAWLADRLGWHLISTYAVDGDGVGDGIGAEFERTDGQTVRFRQMPVPVGVPKTHPGAMVGLRLICQSSQGSPLCVILCSESGGCMRLESGGMASMELAEEVVPLPNESEEMEMARLLSGGHDSTNPLLAAAAPLAAKLLP</sequence>
<dbReference type="PANTHER" id="PTHR38658">
    <property type="entry name" value="OXPP CYCLE PROTEIN OPCA-RELATED"/>
    <property type="match status" value="1"/>
</dbReference>
<dbReference type="RefSeq" id="WP_106633044.1">
    <property type="nucleotide sequence ID" value="NZ_PXXO01000019.1"/>
</dbReference>
<dbReference type="EMBL" id="PXXO01000019">
    <property type="protein sequence ID" value="PSJ03621.1"/>
    <property type="molecule type" value="Genomic_DNA"/>
</dbReference>
<feature type="domain" description="Glucose-6-phosphate dehydrogenase assembly protein OpcA N-terminal" evidence="1">
    <location>
        <begin position="119"/>
        <end position="230"/>
    </location>
</feature>
<evidence type="ECO:0000313" key="3">
    <source>
        <dbReference type="EMBL" id="PSJ03621.1"/>
    </source>
</evidence>
<feature type="domain" description="Glucose-6-phosphate dehydrogenase assembly protein OpcA C-terminal" evidence="2">
    <location>
        <begin position="241"/>
        <end position="422"/>
    </location>
</feature>
<dbReference type="Pfam" id="PF10128">
    <property type="entry name" value="OpcA_G6PD_assem"/>
    <property type="match status" value="1"/>
</dbReference>
<dbReference type="InterPro" id="IPR004555">
    <property type="entry name" value="G6PDH_assembly_OpcA"/>
</dbReference>
<gene>
    <name evidence="3" type="ORF">C7K55_12415</name>
</gene>
<dbReference type="Pfam" id="PF20171">
    <property type="entry name" value="OpcA_G6PD_C"/>
    <property type="match status" value="1"/>
</dbReference>
<dbReference type="PANTHER" id="PTHR38658:SF1">
    <property type="entry name" value="OXPP CYCLE PROTEIN OPCA-RELATED"/>
    <property type="match status" value="1"/>
</dbReference>
<evidence type="ECO:0000259" key="2">
    <source>
        <dbReference type="Pfam" id="PF20171"/>
    </source>
</evidence>
<evidence type="ECO:0000313" key="4">
    <source>
        <dbReference type="Proteomes" id="UP000243002"/>
    </source>
</evidence>
<accession>A0A2P7MQX5</accession>
<organism evidence="3 4">
    <name type="scientific">Cyanobium usitatum str. Tous</name>
    <dbReference type="NCBI Taxonomy" id="2116684"/>
    <lineage>
        <taxon>Bacteria</taxon>
        <taxon>Bacillati</taxon>
        <taxon>Cyanobacteriota</taxon>
        <taxon>Cyanophyceae</taxon>
        <taxon>Synechococcales</taxon>
        <taxon>Prochlorococcaceae</taxon>
        <taxon>Cyanobium</taxon>
    </lineage>
</organism>
<evidence type="ECO:0000259" key="1">
    <source>
        <dbReference type="Pfam" id="PF10128"/>
    </source>
</evidence>
<proteinExistence type="predicted"/>
<protein>
    <submittedName>
        <fullName evidence="3">Glucose 6-phosphate dehydrogenase</fullName>
    </submittedName>
</protein>
<comment type="caution">
    <text evidence="3">The sequence shown here is derived from an EMBL/GenBank/DDBJ whole genome shotgun (WGS) entry which is preliminary data.</text>
</comment>
<name>A0A2P7MQX5_9CYAN</name>
<dbReference type="InterPro" id="IPR046802">
    <property type="entry name" value="OpcA_G6PD_C"/>
</dbReference>
<dbReference type="OrthoDB" id="128564at2"/>
<reference evidence="3 4" key="1">
    <citation type="journal article" date="2018" name="Environ. Microbiol.">
        <title>Ecological and genomic features of two widespread freshwater picocyanobacteria.</title>
        <authorList>
            <person name="Cabello-Yeves P.J."/>
            <person name="Picazo A."/>
            <person name="Camacho A."/>
            <person name="Callieri C."/>
            <person name="Rosselli R."/>
            <person name="Roda-Garcia J.J."/>
            <person name="Coutinho F.H."/>
            <person name="Rodriguez-Valera F."/>
        </authorList>
    </citation>
    <scope>NUCLEOTIDE SEQUENCE [LARGE SCALE GENOMIC DNA]</scope>
    <source>
        <strain evidence="3 4">Tous</strain>
    </source>
</reference>
<dbReference type="InterPro" id="IPR046801">
    <property type="entry name" value="OpcA_G6PD_N"/>
</dbReference>
<keyword evidence="4" id="KW-1185">Reference proteome</keyword>